<evidence type="ECO:0000313" key="2">
    <source>
        <dbReference type="EMBL" id="GGL61007.1"/>
    </source>
</evidence>
<dbReference type="PROSITE" id="PS51257">
    <property type="entry name" value="PROKAR_LIPOPROTEIN"/>
    <property type="match status" value="1"/>
</dbReference>
<dbReference type="PROSITE" id="PS51318">
    <property type="entry name" value="TAT"/>
    <property type="match status" value="1"/>
</dbReference>
<dbReference type="EMBL" id="BMMZ01000004">
    <property type="protein sequence ID" value="GGL61007.1"/>
    <property type="molecule type" value="Genomic_DNA"/>
</dbReference>
<accession>A0A917S7Y8</accession>
<dbReference type="AlphaFoldDB" id="A0A917S7Y8"/>
<dbReference type="PANTHER" id="PTHR43649">
    <property type="entry name" value="ARABINOSE-BINDING PROTEIN-RELATED"/>
    <property type="match status" value="1"/>
</dbReference>
<dbReference type="Gene3D" id="3.40.190.10">
    <property type="entry name" value="Periplasmic binding protein-like II"/>
    <property type="match status" value="2"/>
</dbReference>
<dbReference type="PANTHER" id="PTHR43649:SF31">
    <property type="entry name" value="SN-GLYCEROL-3-PHOSPHATE-BINDING PERIPLASMIC PROTEIN UGPB"/>
    <property type="match status" value="1"/>
</dbReference>
<gene>
    <name evidence="2" type="ORF">GCM10011575_19460</name>
</gene>
<proteinExistence type="inferred from homology"/>
<protein>
    <submittedName>
        <fullName evidence="2">Sugar ABC transporter substrate-binding protein</fullName>
    </submittedName>
</protein>
<dbReference type="InterPro" id="IPR006311">
    <property type="entry name" value="TAT_signal"/>
</dbReference>
<comment type="similarity">
    <text evidence="1">Belongs to the bacterial solute-binding protein 1 family.</text>
</comment>
<reference evidence="2" key="2">
    <citation type="submission" date="2020-09" db="EMBL/GenBank/DDBJ databases">
        <authorList>
            <person name="Sun Q."/>
            <person name="Zhou Y."/>
        </authorList>
    </citation>
    <scope>NUCLEOTIDE SEQUENCE</scope>
    <source>
        <strain evidence="2">CGMCC 4.7306</strain>
    </source>
</reference>
<dbReference type="Proteomes" id="UP000613840">
    <property type="component" value="Unassembled WGS sequence"/>
</dbReference>
<dbReference type="SUPFAM" id="SSF53850">
    <property type="entry name" value="Periplasmic binding protein-like II"/>
    <property type="match status" value="1"/>
</dbReference>
<evidence type="ECO:0000256" key="1">
    <source>
        <dbReference type="ARBA" id="ARBA00008520"/>
    </source>
</evidence>
<keyword evidence="3" id="KW-1185">Reference proteome</keyword>
<evidence type="ECO:0000313" key="3">
    <source>
        <dbReference type="Proteomes" id="UP000613840"/>
    </source>
</evidence>
<dbReference type="InterPro" id="IPR050490">
    <property type="entry name" value="Bact_solute-bd_prot1"/>
</dbReference>
<reference evidence="2" key="1">
    <citation type="journal article" date="2014" name="Int. J. Syst. Evol. Microbiol.">
        <title>Complete genome sequence of Corynebacterium casei LMG S-19264T (=DSM 44701T), isolated from a smear-ripened cheese.</title>
        <authorList>
            <consortium name="US DOE Joint Genome Institute (JGI-PGF)"/>
            <person name="Walter F."/>
            <person name="Albersmeier A."/>
            <person name="Kalinowski J."/>
            <person name="Ruckert C."/>
        </authorList>
    </citation>
    <scope>NUCLEOTIDE SEQUENCE</scope>
    <source>
        <strain evidence="2">CGMCC 4.7306</strain>
    </source>
</reference>
<organism evidence="2 3">
    <name type="scientific">Microlunatus endophyticus</name>
    <dbReference type="NCBI Taxonomy" id="1716077"/>
    <lineage>
        <taxon>Bacteria</taxon>
        <taxon>Bacillati</taxon>
        <taxon>Actinomycetota</taxon>
        <taxon>Actinomycetes</taxon>
        <taxon>Propionibacteriales</taxon>
        <taxon>Propionibacteriaceae</taxon>
        <taxon>Microlunatus</taxon>
    </lineage>
</organism>
<name>A0A917S7Y8_9ACTN</name>
<comment type="caution">
    <text evidence="2">The sequence shown here is derived from an EMBL/GenBank/DDBJ whole genome shotgun (WGS) entry which is preliminary data.</text>
</comment>
<sequence>MTAEIRNTPVFTRRRLLAGAGGLAAMAGATSLVGCSNGSSSATDNASVNSAVKLPTYVPYTGLKPDLPGTAQGVDNAFRNFPKDNPQSVKEKPGDGSTITGMAIIYYAVPPGPDKNSYWKGLNDRMNVDLQLQMVGNADYATKFPTVIAGNNLPDLTMMQVVANFPSLLDKQFQPLDEFLSGDAIKDYPNLANLPTASWKSTIYNGHIYGIPIPRGLVGGYNFLRADLFEEKGLPTSPKGYDELLRVCKELTDPKQRRWAFSLNTQPANLLAMINDEPNGWRENGGKLTNRYESQEYKQSVNDMITMWKAGVMHPNSFDPAQPFKNLFNAGTAAINAMDGYPGWAQYRSDNSSNPKFKLGLMEVYNRDGSKLAPWHLGSGVFGTGPFTAMKKTSDKNRVKMILRVLNYLAAPFGTEEYLYRLYGAEGVDHKTNSTGDPVLTKTGQANTVIPIRYLADAPYTLYQPGFPKDADVQHDYQATEVPTGIMNPTVGLFSNSAATVNATADKNFNDGVNDIVQGRKPFSDLDGLISTWKSAAGDAMRKEYQDQLQKNGGPK</sequence>
<dbReference type="RefSeq" id="WP_188895011.1">
    <property type="nucleotide sequence ID" value="NZ_BMMZ01000004.1"/>
</dbReference>